<evidence type="ECO:0000313" key="2">
    <source>
        <dbReference type="Proteomes" id="UP000185781"/>
    </source>
</evidence>
<dbReference type="EMBL" id="FTOV01000020">
    <property type="protein sequence ID" value="SIT27047.1"/>
    <property type="molecule type" value="Genomic_DNA"/>
</dbReference>
<evidence type="ECO:0000313" key="1">
    <source>
        <dbReference type="EMBL" id="SIT27047.1"/>
    </source>
</evidence>
<dbReference type="STRING" id="373672.SAMN05421785_12016"/>
<dbReference type="Gene3D" id="2.60.120.40">
    <property type="match status" value="1"/>
</dbReference>
<proteinExistence type="predicted"/>
<name>A0A1N7QX51_9FLAO</name>
<dbReference type="SUPFAM" id="SSF49842">
    <property type="entry name" value="TNF-like"/>
    <property type="match status" value="1"/>
</dbReference>
<sequence length="270" mass="28737">MMKYIILIGFLLFGKISAQNVGIGTSNPENVLHVDAKKNNPQIPSADASYYYDDVVINENGFLGIGTKNPVTRVDVRSKGDNNAIAVGNTSQTASNAGSGAVRYNGTNLEYSDGTTWIVLPVVTPNAFVLAGKVSSQSVNDNTTSTVVNWSENKDLTESFNPATGIFSANKDGRYLVTFNFEFQTATLGTNAYVEAIITSNRTNNNIQTFKCVSSYPGSSNSNISASGACTAIFNLKQNDTVNVQVKNVTGGNKIIASDPAKTTLTIFGI</sequence>
<accession>A0A1N7QX51</accession>
<organism evidence="1 2">
    <name type="scientific">Chryseobacterium gambrini</name>
    <dbReference type="NCBI Taxonomy" id="373672"/>
    <lineage>
        <taxon>Bacteria</taxon>
        <taxon>Pseudomonadati</taxon>
        <taxon>Bacteroidota</taxon>
        <taxon>Flavobacteriia</taxon>
        <taxon>Flavobacteriales</taxon>
        <taxon>Weeksellaceae</taxon>
        <taxon>Chryseobacterium group</taxon>
        <taxon>Chryseobacterium</taxon>
    </lineage>
</organism>
<reference evidence="1 2" key="1">
    <citation type="submission" date="2017-01" db="EMBL/GenBank/DDBJ databases">
        <authorList>
            <person name="Mah S.A."/>
            <person name="Swanson W.J."/>
            <person name="Moy G.W."/>
            <person name="Vacquier V.D."/>
        </authorList>
    </citation>
    <scope>NUCLEOTIDE SEQUENCE [LARGE SCALE GENOMIC DNA]</scope>
    <source>
        <strain evidence="1 2">DSM 18014</strain>
    </source>
</reference>
<dbReference type="OrthoDB" id="1240046at2"/>
<dbReference type="AlphaFoldDB" id="A0A1N7QX51"/>
<dbReference type="RefSeq" id="WP_076396361.1">
    <property type="nucleotide sequence ID" value="NZ_FTOV01000020.1"/>
</dbReference>
<protein>
    <submittedName>
        <fullName evidence="1">C1q domain-containing protein</fullName>
    </submittedName>
</protein>
<dbReference type="Proteomes" id="UP000185781">
    <property type="component" value="Unassembled WGS sequence"/>
</dbReference>
<gene>
    <name evidence="1" type="ORF">SAMN05421785_12016</name>
</gene>
<dbReference type="InterPro" id="IPR008983">
    <property type="entry name" value="Tumour_necrosis_fac-like_dom"/>
</dbReference>